<evidence type="ECO:0000259" key="8">
    <source>
        <dbReference type="Pfam" id="PF00745"/>
    </source>
</evidence>
<dbReference type="InterPro" id="IPR036453">
    <property type="entry name" value="GluRdtase_dimer_dom_sf"/>
</dbReference>
<dbReference type="InterPro" id="IPR000343">
    <property type="entry name" value="4pyrrol_synth_GluRdtase"/>
</dbReference>
<dbReference type="EMBL" id="CAFBQU010000003">
    <property type="protein sequence ID" value="CAB5060060.1"/>
    <property type="molecule type" value="Genomic_DNA"/>
</dbReference>
<comment type="similarity">
    <text evidence="2">Belongs to the glutamyl-tRNA reductase family.</text>
</comment>
<proteinExistence type="inferred from homology"/>
<evidence type="ECO:0000256" key="6">
    <source>
        <dbReference type="ARBA" id="ARBA00023244"/>
    </source>
</evidence>
<dbReference type="Pfam" id="PF05201">
    <property type="entry name" value="GlutR_N"/>
    <property type="match status" value="1"/>
</dbReference>
<evidence type="ECO:0000256" key="1">
    <source>
        <dbReference type="ARBA" id="ARBA00005059"/>
    </source>
</evidence>
<dbReference type="InterPro" id="IPR015896">
    <property type="entry name" value="4pyrrol_synth_GluRdtase_dimer"/>
</dbReference>
<dbReference type="NCBIfam" id="TIGR01035">
    <property type="entry name" value="hemA"/>
    <property type="match status" value="1"/>
</dbReference>
<evidence type="ECO:0000259" key="10">
    <source>
        <dbReference type="Pfam" id="PF05201"/>
    </source>
</evidence>
<dbReference type="InterPro" id="IPR018214">
    <property type="entry name" value="GluRdtase_CS"/>
</dbReference>
<dbReference type="PANTHER" id="PTHR43013">
    <property type="entry name" value="GLUTAMYL-TRNA REDUCTASE"/>
    <property type="match status" value="1"/>
</dbReference>
<dbReference type="CDD" id="cd05213">
    <property type="entry name" value="NAD_bind_Glutamyl_tRNA_reduct"/>
    <property type="match status" value="1"/>
</dbReference>
<feature type="domain" description="Glutamyl-tRNA reductase N-terminal" evidence="10">
    <location>
        <begin position="6"/>
        <end position="156"/>
    </location>
</feature>
<feature type="domain" description="Quinate/shikimate 5-dehydrogenase/glutamyl-tRNA reductase" evidence="9">
    <location>
        <begin position="171"/>
        <end position="304"/>
    </location>
</feature>
<dbReference type="SUPFAM" id="SSF69742">
    <property type="entry name" value="Glutamyl tRNA-reductase catalytic, N-terminal domain"/>
    <property type="match status" value="1"/>
</dbReference>
<evidence type="ECO:0000256" key="3">
    <source>
        <dbReference type="ARBA" id="ARBA00012970"/>
    </source>
</evidence>
<dbReference type="HAMAP" id="MF_00087">
    <property type="entry name" value="Glu_tRNA_reductase"/>
    <property type="match status" value="1"/>
</dbReference>
<keyword evidence="6" id="KW-0627">Porphyrin biosynthesis</keyword>
<keyword evidence="5" id="KW-0560">Oxidoreductase</keyword>
<dbReference type="Pfam" id="PF01488">
    <property type="entry name" value="Shikimate_DH"/>
    <property type="match status" value="1"/>
</dbReference>
<organism evidence="11">
    <name type="scientific">freshwater metagenome</name>
    <dbReference type="NCBI Taxonomy" id="449393"/>
    <lineage>
        <taxon>unclassified sequences</taxon>
        <taxon>metagenomes</taxon>
        <taxon>ecological metagenomes</taxon>
    </lineage>
</organism>
<protein>
    <recommendedName>
        <fullName evidence="3">glutamyl-tRNA reductase</fullName>
        <ecNumber evidence="3">1.2.1.70</ecNumber>
    </recommendedName>
</protein>
<reference evidence="11" key="1">
    <citation type="submission" date="2020-05" db="EMBL/GenBank/DDBJ databases">
        <authorList>
            <person name="Chiriac C."/>
            <person name="Salcher M."/>
            <person name="Ghai R."/>
            <person name="Kavagutti S V."/>
        </authorList>
    </citation>
    <scope>NUCLEOTIDE SEQUENCE</scope>
</reference>
<evidence type="ECO:0000256" key="4">
    <source>
        <dbReference type="ARBA" id="ARBA00022857"/>
    </source>
</evidence>
<dbReference type="SUPFAM" id="SSF69075">
    <property type="entry name" value="Glutamyl tRNA-reductase dimerization domain"/>
    <property type="match status" value="1"/>
</dbReference>
<dbReference type="GO" id="GO:0019353">
    <property type="term" value="P:protoporphyrinogen IX biosynthetic process from glutamate"/>
    <property type="evidence" value="ECO:0007669"/>
    <property type="project" value="TreeGrafter"/>
</dbReference>
<feature type="domain" description="Tetrapyrrole biosynthesis glutamyl-tRNA reductase dimerisation" evidence="8">
    <location>
        <begin position="320"/>
        <end position="419"/>
    </location>
</feature>
<dbReference type="InterPro" id="IPR036343">
    <property type="entry name" value="GluRdtase_N_sf"/>
</dbReference>
<sequence length="420" mass="45704">MSVVVIGVNHRTSPLQVLEKVAINPADMAKALHSLSSRNNIREAVVLSTCNRTEVYAITEKFHAAYADISDFFCELGGLVPDELNNHLYSQHDDAAITHLFEVACGLDSAVIGEHEILGQVRDAWSNAQSEGASRSTLNLLFRHALETGKRARTETAISRSTTSISFAAVEMARELLGTLADKKVLIVGAGEMGEGVATAIAANPGTEITVVNRTAARSEELANRLGASTLPLENLDAALHQADVLVTCTGSGNFILDYEKAQKVMSVRSGKKLFVVDIAVPRDVEANVGHLENIELRNLDDLRDWARKGVEQREGEAAKVRVIISEELERYTIDSTARQAAPLIAALHETAEEIRTAEIERYAKRLAALTDEQREVVEALTKGITAKIMHQPAVRLKEGAGTPQGERLADAVRDLFHLH</sequence>
<dbReference type="FunFam" id="3.40.50.720:FF:000031">
    <property type="entry name" value="Glutamyl-tRNA reductase"/>
    <property type="match status" value="1"/>
</dbReference>
<dbReference type="PANTHER" id="PTHR43013:SF1">
    <property type="entry name" value="GLUTAMYL-TRNA REDUCTASE"/>
    <property type="match status" value="1"/>
</dbReference>
<dbReference type="SUPFAM" id="SSF51735">
    <property type="entry name" value="NAD(P)-binding Rossmann-fold domains"/>
    <property type="match status" value="1"/>
</dbReference>
<dbReference type="Gene3D" id="3.30.460.30">
    <property type="entry name" value="Glutamyl-tRNA reductase, N-terminal domain"/>
    <property type="match status" value="1"/>
</dbReference>
<keyword evidence="4" id="KW-0521">NADP</keyword>
<comment type="catalytic activity">
    <reaction evidence="7">
        <text>(S)-4-amino-5-oxopentanoate + tRNA(Glu) + NADP(+) = L-glutamyl-tRNA(Glu) + NADPH + H(+)</text>
        <dbReference type="Rhea" id="RHEA:12344"/>
        <dbReference type="Rhea" id="RHEA-COMP:9663"/>
        <dbReference type="Rhea" id="RHEA-COMP:9680"/>
        <dbReference type="ChEBI" id="CHEBI:15378"/>
        <dbReference type="ChEBI" id="CHEBI:57501"/>
        <dbReference type="ChEBI" id="CHEBI:57783"/>
        <dbReference type="ChEBI" id="CHEBI:58349"/>
        <dbReference type="ChEBI" id="CHEBI:78442"/>
        <dbReference type="ChEBI" id="CHEBI:78520"/>
        <dbReference type="EC" id="1.2.1.70"/>
    </reaction>
</comment>
<dbReference type="AlphaFoldDB" id="A0A6J7QRQ1"/>
<dbReference type="Pfam" id="PF00745">
    <property type="entry name" value="GlutR_dimer"/>
    <property type="match status" value="1"/>
</dbReference>
<dbReference type="InterPro" id="IPR015895">
    <property type="entry name" value="4pyrrol_synth_GluRdtase_N"/>
</dbReference>
<evidence type="ECO:0000259" key="9">
    <source>
        <dbReference type="Pfam" id="PF01488"/>
    </source>
</evidence>
<evidence type="ECO:0000256" key="2">
    <source>
        <dbReference type="ARBA" id="ARBA00005916"/>
    </source>
</evidence>
<name>A0A6J7QRQ1_9ZZZZ</name>
<dbReference type="PIRSF" id="PIRSF000445">
    <property type="entry name" value="4pyrrol_synth_GluRdtase"/>
    <property type="match status" value="1"/>
</dbReference>
<evidence type="ECO:0000313" key="11">
    <source>
        <dbReference type="EMBL" id="CAB5019631.1"/>
    </source>
</evidence>
<dbReference type="PROSITE" id="PS00747">
    <property type="entry name" value="GLUTR"/>
    <property type="match status" value="1"/>
</dbReference>
<dbReference type="Gene3D" id="3.40.50.720">
    <property type="entry name" value="NAD(P)-binding Rossmann-like Domain"/>
    <property type="match status" value="1"/>
</dbReference>
<dbReference type="UniPathway" id="UPA00251">
    <property type="reaction ID" value="UER00316"/>
</dbReference>
<dbReference type="GO" id="GO:0008883">
    <property type="term" value="F:glutamyl-tRNA reductase activity"/>
    <property type="evidence" value="ECO:0007669"/>
    <property type="project" value="UniProtKB-EC"/>
</dbReference>
<comment type="pathway">
    <text evidence="1">Porphyrin-containing compound metabolism; protoporphyrin-IX biosynthesis; 5-aminolevulinate from L-glutamyl-tRNA(Glu): step 1/2.</text>
</comment>
<evidence type="ECO:0000256" key="5">
    <source>
        <dbReference type="ARBA" id="ARBA00023002"/>
    </source>
</evidence>
<dbReference type="InterPro" id="IPR036291">
    <property type="entry name" value="NAD(P)-bd_dom_sf"/>
</dbReference>
<accession>A0A6J7QRQ1</accession>
<dbReference type="FunFam" id="3.30.460.30:FF:000001">
    <property type="entry name" value="Glutamyl-tRNA reductase"/>
    <property type="match status" value="1"/>
</dbReference>
<dbReference type="InterPro" id="IPR006151">
    <property type="entry name" value="Shikm_DH/Glu-tRNA_Rdtase"/>
</dbReference>
<gene>
    <name evidence="11" type="ORF">UFOPK4098_00780</name>
    <name evidence="12" type="ORF">UFOPK4347_00251</name>
</gene>
<dbReference type="EMBL" id="CAFBPN010000033">
    <property type="protein sequence ID" value="CAB5019631.1"/>
    <property type="molecule type" value="Genomic_DNA"/>
</dbReference>
<dbReference type="EC" id="1.2.1.70" evidence="3"/>
<evidence type="ECO:0000256" key="7">
    <source>
        <dbReference type="ARBA" id="ARBA00047464"/>
    </source>
</evidence>
<evidence type="ECO:0000313" key="12">
    <source>
        <dbReference type="EMBL" id="CAB5060060.1"/>
    </source>
</evidence>
<dbReference type="GO" id="GO:0050661">
    <property type="term" value="F:NADP binding"/>
    <property type="evidence" value="ECO:0007669"/>
    <property type="project" value="InterPro"/>
</dbReference>